<dbReference type="RefSeq" id="WP_066805825.1">
    <property type="nucleotide sequence ID" value="NZ_CP014206.1"/>
</dbReference>
<dbReference type="Pfam" id="PF01558">
    <property type="entry name" value="POR"/>
    <property type="match status" value="1"/>
</dbReference>
<reference evidence="3 5" key="1">
    <citation type="journal article" date="2016" name="Front. Microbiol.">
        <title>Genome Sequence of the Piezophilic, Mesophilic Sulfate-Reducing Bacterium Desulfovibrio indicus J2T.</title>
        <authorList>
            <person name="Cao J."/>
            <person name="Maignien L."/>
            <person name="Shao Z."/>
            <person name="Alain K."/>
            <person name="Jebbar M."/>
        </authorList>
    </citation>
    <scope>NUCLEOTIDE SEQUENCE [LARGE SCALE GENOMIC DNA]</scope>
    <source>
        <strain evidence="3 5">J2</strain>
    </source>
</reference>
<accession>A0A126QQN8</accession>
<evidence type="ECO:0000313" key="6">
    <source>
        <dbReference type="Proteomes" id="UP000295506"/>
    </source>
</evidence>
<dbReference type="Proteomes" id="UP000055611">
    <property type="component" value="Chromosome"/>
</dbReference>
<dbReference type="OrthoDB" id="9800445at2"/>
<dbReference type="AlphaFoldDB" id="A0A126QQN8"/>
<evidence type="ECO:0000313" key="3">
    <source>
        <dbReference type="EMBL" id="AMK12360.1"/>
    </source>
</evidence>
<gene>
    <name evidence="3" type="ORF">AWY79_15240</name>
    <name evidence="4" type="ORF">EDC59_10281</name>
</gene>
<dbReference type="InterPro" id="IPR019752">
    <property type="entry name" value="Pyrv/ketoisovalerate_OxRed_cat"/>
</dbReference>
<evidence type="ECO:0000313" key="5">
    <source>
        <dbReference type="Proteomes" id="UP000055611"/>
    </source>
</evidence>
<sequence>MADTKKIRIFMTGVGGQGTLTATTLLAKTVLSQGLPVTSGEIHGMAQRGGVVESTVLIGCKSPKIGLGEADILLGFEPMETMRALPYLKQGGLVVSSTEYLPPLSVAMGKMDCPTIDDIKKAVSACTSKAYYMANQSIGLEAGAVQSGNVAMLGALCAAGELPFGPEALEATIKATLPAKIQAVNLKALELGVKALNS</sequence>
<organism evidence="4 6">
    <name type="scientific">Pseudodesulfovibrio indicus</name>
    <dbReference type="NCBI Taxonomy" id="1716143"/>
    <lineage>
        <taxon>Bacteria</taxon>
        <taxon>Pseudomonadati</taxon>
        <taxon>Thermodesulfobacteriota</taxon>
        <taxon>Desulfovibrionia</taxon>
        <taxon>Desulfovibrionales</taxon>
        <taxon>Desulfovibrionaceae</taxon>
    </lineage>
</organism>
<proteinExistence type="predicted"/>
<dbReference type="GO" id="GO:0016903">
    <property type="term" value="F:oxidoreductase activity, acting on the aldehyde or oxo group of donors"/>
    <property type="evidence" value="ECO:0007669"/>
    <property type="project" value="InterPro"/>
</dbReference>
<evidence type="ECO:0000313" key="4">
    <source>
        <dbReference type="EMBL" id="TDT90651.1"/>
    </source>
</evidence>
<dbReference type="InterPro" id="IPR052198">
    <property type="entry name" value="IorB_Oxidoreductase"/>
</dbReference>
<dbReference type="Proteomes" id="UP000295506">
    <property type="component" value="Unassembled WGS sequence"/>
</dbReference>
<dbReference type="SUPFAM" id="SSF53323">
    <property type="entry name" value="Pyruvate-ferredoxin oxidoreductase, PFOR, domain III"/>
    <property type="match status" value="1"/>
</dbReference>
<protein>
    <submittedName>
        <fullName evidence="3 4">Indolepyruvate ferredoxin oxidoreductase</fullName>
    </submittedName>
</protein>
<dbReference type="PANTHER" id="PTHR43854">
    <property type="entry name" value="INDOLEPYRUVATE OXIDOREDUCTASE SUBUNIT IORB"/>
    <property type="match status" value="1"/>
</dbReference>
<name>A0A126QQN8_9BACT</name>
<dbReference type="KEGG" id="dej:AWY79_15240"/>
<dbReference type="InterPro" id="IPR002869">
    <property type="entry name" value="Pyrv_flavodox_OxRed_cen"/>
</dbReference>
<keyword evidence="1" id="KW-0560">Oxidoreductase</keyword>
<dbReference type="EMBL" id="SOBK01000002">
    <property type="protein sequence ID" value="TDT90651.1"/>
    <property type="molecule type" value="Genomic_DNA"/>
</dbReference>
<dbReference type="Gene3D" id="3.40.920.10">
    <property type="entry name" value="Pyruvate-ferredoxin oxidoreductase, PFOR, domain III"/>
    <property type="match status" value="1"/>
</dbReference>
<evidence type="ECO:0000256" key="1">
    <source>
        <dbReference type="ARBA" id="ARBA00023002"/>
    </source>
</evidence>
<evidence type="ECO:0000259" key="2">
    <source>
        <dbReference type="Pfam" id="PF01558"/>
    </source>
</evidence>
<dbReference type="EMBL" id="CP014206">
    <property type="protein sequence ID" value="AMK12360.1"/>
    <property type="molecule type" value="Genomic_DNA"/>
</dbReference>
<keyword evidence="5" id="KW-1185">Reference proteome</keyword>
<dbReference type="PANTHER" id="PTHR43854:SF1">
    <property type="entry name" value="INDOLEPYRUVATE OXIDOREDUCTASE SUBUNIT IORB"/>
    <property type="match status" value="1"/>
</dbReference>
<feature type="domain" description="Pyruvate/ketoisovalerate oxidoreductase catalytic" evidence="2">
    <location>
        <begin position="15"/>
        <end position="193"/>
    </location>
</feature>
<reference evidence="4 6" key="2">
    <citation type="submission" date="2019-03" db="EMBL/GenBank/DDBJ databases">
        <title>Genomic Encyclopedia of Type Strains, Phase IV (KMG-IV): sequencing the most valuable type-strain genomes for metagenomic binning, comparative biology and taxonomic classification.</title>
        <authorList>
            <person name="Goeker M."/>
        </authorList>
    </citation>
    <scope>NUCLEOTIDE SEQUENCE [LARGE SCALE GENOMIC DNA]</scope>
    <source>
        <strain evidence="4 6">DSM 101483</strain>
    </source>
</reference>